<dbReference type="PROSITE" id="PS51387">
    <property type="entry name" value="FAD_PCMH"/>
    <property type="match status" value="1"/>
</dbReference>
<dbReference type="Pfam" id="PF08031">
    <property type="entry name" value="BBE"/>
    <property type="match status" value="1"/>
</dbReference>
<dbReference type="PANTHER" id="PTHR13878:SF91">
    <property type="entry name" value="FAD BINDING DOMAIN PROTEIN (AFU_ORTHOLOGUE AFUA_6G12070)-RELATED"/>
    <property type="match status" value="1"/>
</dbReference>
<dbReference type="InterPro" id="IPR012951">
    <property type="entry name" value="BBE"/>
</dbReference>
<reference evidence="5 6" key="1">
    <citation type="submission" date="2020-03" db="EMBL/GenBank/DDBJ databases">
        <title>Draft Genome Sequence of Cudoniella acicularis.</title>
        <authorList>
            <person name="Buettner E."/>
            <person name="Kellner H."/>
        </authorList>
    </citation>
    <scope>NUCLEOTIDE SEQUENCE [LARGE SCALE GENOMIC DNA]</scope>
    <source>
        <strain evidence="5 6">DSM 108380</strain>
    </source>
</reference>
<sequence length="632" mass="68011">MRSTNFPTLFALITGASCVNFPFESTQLQDSDVGSFSAIAFGDKTTPTFANSTCKTGPGNVGWPLDDEWSKLNSSLNGALLKPAPPAIVCYPGPLQNTNQCNYLLQNASSTRFYINDPVTVLTDWPEGNTCLPTANSTGSSCTQGGFPTYVVNATTVRHIQIAVNFARNKGIRLIIKNTGHDFVGRSAGAGSISVWTHYLKSFEYLPDFTAGEYRGRAARVGSGLEAWELYNYMDINNMTVVVPGGSTVGAYGGWTAGGGHTILASYHGLGADQPLSIQVVTADGRFVTADMYQNTDLFYALRGGGPGSYGIVTSMIVKAYPAVEVIQSVIGFSGGNLTKPAPPLPGQPGDTANIQNLTGFWNGVYQFYLFGKTIVDNGGTTYNYIAPLGNNTYSFTTTIQLPGLTPQQAQALLQPLFDTLNKIGIAVNNSEPIVSPAWGAAQQGEGDSPGEQRFATRLFPRANWENTTTFLSTMGAIQSNVEAGYIFHGIHLKPTEAIGGYPGNTSVNPAFRTAIMHADIFDYVSITGLTPEQITSTHTRLETYVNLIRAATPGSGAYVNECDLQEPNFQQSFWGDKYAGLLKIKQQRDPWDLFWSPATVGSEGWEVKTVTGLPTQNGPLCRVPNYTTYNG</sequence>
<dbReference type="InterPro" id="IPR006094">
    <property type="entry name" value="Oxid_FAD_bind_N"/>
</dbReference>
<dbReference type="Pfam" id="PF01565">
    <property type="entry name" value="FAD_binding_4"/>
    <property type="match status" value="1"/>
</dbReference>
<dbReference type="Proteomes" id="UP000566819">
    <property type="component" value="Unassembled WGS sequence"/>
</dbReference>
<dbReference type="InterPro" id="IPR016166">
    <property type="entry name" value="FAD-bd_PCMH"/>
</dbReference>
<dbReference type="PROSITE" id="PS51257">
    <property type="entry name" value="PROKAR_LIPOPROTEIN"/>
    <property type="match status" value="1"/>
</dbReference>
<keyword evidence="6" id="KW-1185">Reference proteome</keyword>
<dbReference type="SUPFAM" id="SSF56176">
    <property type="entry name" value="FAD-binding/transporter-associated domain-like"/>
    <property type="match status" value="1"/>
</dbReference>
<dbReference type="PANTHER" id="PTHR13878">
    <property type="entry name" value="GULONOLACTONE OXIDASE"/>
    <property type="match status" value="1"/>
</dbReference>
<dbReference type="GO" id="GO:0016491">
    <property type="term" value="F:oxidoreductase activity"/>
    <property type="evidence" value="ECO:0007669"/>
    <property type="project" value="UniProtKB-KW"/>
</dbReference>
<feature type="domain" description="FAD-binding PCMH-type" evidence="4">
    <location>
        <begin position="144"/>
        <end position="323"/>
    </location>
</feature>
<feature type="chain" id="PRO_5034965069" description="FAD-binding PCMH-type domain-containing protein" evidence="3">
    <location>
        <begin position="19"/>
        <end position="632"/>
    </location>
</feature>
<dbReference type="InterPro" id="IPR050432">
    <property type="entry name" value="FAD-linked_Oxidoreductases_BP"/>
</dbReference>
<dbReference type="AlphaFoldDB" id="A0A8H4RB24"/>
<dbReference type="GO" id="GO:0071949">
    <property type="term" value="F:FAD binding"/>
    <property type="evidence" value="ECO:0007669"/>
    <property type="project" value="InterPro"/>
</dbReference>
<evidence type="ECO:0000256" key="3">
    <source>
        <dbReference type="SAM" id="SignalP"/>
    </source>
</evidence>
<evidence type="ECO:0000313" key="6">
    <source>
        <dbReference type="Proteomes" id="UP000566819"/>
    </source>
</evidence>
<dbReference type="EMBL" id="JAAMPI010001353">
    <property type="protein sequence ID" value="KAF4625540.1"/>
    <property type="molecule type" value="Genomic_DNA"/>
</dbReference>
<comment type="similarity">
    <text evidence="1">Belongs to the oxygen-dependent FAD-linked oxidoreductase family.</text>
</comment>
<accession>A0A8H4RB24</accession>
<keyword evidence="2" id="KW-0560">Oxidoreductase</keyword>
<evidence type="ECO:0000259" key="4">
    <source>
        <dbReference type="PROSITE" id="PS51387"/>
    </source>
</evidence>
<dbReference type="Gene3D" id="3.30.465.10">
    <property type="match status" value="2"/>
</dbReference>
<organism evidence="5 6">
    <name type="scientific">Cudoniella acicularis</name>
    <dbReference type="NCBI Taxonomy" id="354080"/>
    <lineage>
        <taxon>Eukaryota</taxon>
        <taxon>Fungi</taxon>
        <taxon>Dikarya</taxon>
        <taxon>Ascomycota</taxon>
        <taxon>Pezizomycotina</taxon>
        <taxon>Leotiomycetes</taxon>
        <taxon>Helotiales</taxon>
        <taxon>Tricladiaceae</taxon>
        <taxon>Cudoniella</taxon>
    </lineage>
</organism>
<dbReference type="InterPro" id="IPR016169">
    <property type="entry name" value="FAD-bd_PCMH_sub2"/>
</dbReference>
<evidence type="ECO:0000313" key="5">
    <source>
        <dbReference type="EMBL" id="KAF4625540.1"/>
    </source>
</evidence>
<keyword evidence="3" id="KW-0732">Signal</keyword>
<gene>
    <name evidence="5" type="ORF">G7Y89_g12624</name>
</gene>
<evidence type="ECO:0000256" key="2">
    <source>
        <dbReference type="ARBA" id="ARBA00023002"/>
    </source>
</evidence>
<name>A0A8H4RB24_9HELO</name>
<dbReference type="OrthoDB" id="9983560at2759"/>
<dbReference type="InterPro" id="IPR036318">
    <property type="entry name" value="FAD-bd_PCMH-like_sf"/>
</dbReference>
<comment type="caution">
    <text evidence="5">The sequence shown here is derived from an EMBL/GenBank/DDBJ whole genome shotgun (WGS) entry which is preliminary data.</text>
</comment>
<protein>
    <recommendedName>
        <fullName evidence="4">FAD-binding PCMH-type domain-containing protein</fullName>
    </recommendedName>
</protein>
<feature type="signal peptide" evidence="3">
    <location>
        <begin position="1"/>
        <end position="18"/>
    </location>
</feature>
<proteinExistence type="inferred from homology"/>
<evidence type="ECO:0000256" key="1">
    <source>
        <dbReference type="ARBA" id="ARBA00005466"/>
    </source>
</evidence>